<proteinExistence type="inferred from homology"/>
<reference evidence="5 6" key="1">
    <citation type="submission" date="2015-10" db="EMBL/GenBank/DDBJ databases">
        <authorList>
            <person name="Gilbert D.G."/>
        </authorList>
    </citation>
    <scope>NUCLEOTIDE SEQUENCE [LARGE SCALE GENOMIC DNA]</scope>
    <source>
        <strain evidence="5">COMA1</strain>
    </source>
</reference>
<feature type="transmembrane region" description="Helical" evidence="2">
    <location>
        <begin position="305"/>
        <end position="323"/>
    </location>
</feature>
<dbReference type="InterPro" id="IPR003362">
    <property type="entry name" value="Bact_transf"/>
</dbReference>
<accession>A0A0S4LQ59</accession>
<organism evidence="5 6">
    <name type="scientific">Candidatus Nitrospira nitrosa</name>
    <dbReference type="NCBI Taxonomy" id="1742972"/>
    <lineage>
        <taxon>Bacteria</taxon>
        <taxon>Pseudomonadati</taxon>
        <taxon>Nitrospirota</taxon>
        <taxon>Nitrospiria</taxon>
        <taxon>Nitrospirales</taxon>
        <taxon>Nitrospiraceae</taxon>
        <taxon>Nitrospira</taxon>
    </lineage>
</organism>
<evidence type="ECO:0000259" key="3">
    <source>
        <dbReference type="Pfam" id="PF02397"/>
    </source>
</evidence>
<gene>
    <name evidence="5" type="ORF">COMA1_90017</name>
</gene>
<keyword evidence="2" id="KW-0472">Membrane</keyword>
<comment type="similarity">
    <text evidence="1">Belongs to the polysaccharide synthase family.</text>
</comment>
<dbReference type="Pfam" id="PF13727">
    <property type="entry name" value="CoA_binding_3"/>
    <property type="match status" value="1"/>
</dbReference>
<evidence type="ECO:0000256" key="2">
    <source>
        <dbReference type="SAM" id="Phobius"/>
    </source>
</evidence>
<dbReference type="Gene3D" id="3.40.50.720">
    <property type="entry name" value="NAD(P)-binding Rossmann-like Domain"/>
    <property type="match status" value="2"/>
</dbReference>
<dbReference type="STRING" id="1742972.COMA1_90017"/>
<protein>
    <submittedName>
        <fullName evidence="5">Putative polysaccharide biosynthesis protein EpsC (Modular protein)</fullName>
    </submittedName>
</protein>
<dbReference type="InterPro" id="IPR036291">
    <property type="entry name" value="NAD(P)-bd_dom_sf"/>
</dbReference>
<dbReference type="InterPro" id="IPR051203">
    <property type="entry name" value="Polysaccharide_Synthase-Rel"/>
</dbReference>
<keyword evidence="2" id="KW-0812">Transmembrane</keyword>
<feature type="transmembrane region" description="Helical" evidence="2">
    <location>
        <begin position="263"/>
        <end position="285"/>
    </location>
</feature>
<dbReference type="EMBL" id="CZQA01000015">
    <property type="protein sequence ID" value="CUS39701.1"/>
    <property type="molecule type" value="Genomic_DNA"/>
</dbReference>
<dbReference type="Pfam" id="PF02719">
    <property type="entry name" value="Polysacc_synt_2"/>
    <property type="match status" value="1"/>
</dbReference>
<sequence>MKRTCDICLATLGLLITSPLLALIALLIKLDSSGPVIFRQIRVGQGFRPFAIRKFRTMVATDSVGGPLVTVGRDRRITRVGHILRGLKLDELPQLWNVLLGDMSLVGPRPEVPRYVECARAEFAEVLTVRPGITDLASLKYINEAAILDASANPEEEYQHKVLPEKLRLAKLYIRHMSLRLDFAIILQTVLRIAKLPLVVLTLPELKAAVEVSTDSPWSGLSAFIIRWRRPIIVVIDVGLIILANYLAFFLRYDGNIPQGERYVFEQTVLGLVAVRGVAFALYGLNEGLWRYTSLWDLQNILKGVLASTVAFVGWVYWVMGIYSYPRSIFAIDAILVVGFLAGVRLSSRVLRDKVVFQKRRRVLVIGAGDSGERVVREMKTRSVFNCQPVGLVDDNGLLLNQRIHGVRVLGAMQDIPKLMETLKPEVVVVAVPNPTPEFLRDLVIKLEPYDVSIKTLPGKEELLTDQSAVSQIRNVSIPDLLSRAPVNLDSRATRQLVRDKTVMITGAGGSIGSELARQIASFEPKVLLLYERHENSLYNIHKELDDKKYPFSIIPLIGDITDAQRLSAVLERYRPQILFHAAAHKHVPLVEANPVEAVKNNCIGTRIVAEAASLYGVEQFVHISTDKAVNPSSVMGATKRVAELVIQDIARTSRTRFLLVRFGNVLGSSGSVLLRFQEQIRSGGPVTVTHPEIRRYFMLIPEAVQLVLQAATIGEQGHTYILDMGEQIKVLDIARSLIRLSGLVPGRDVPIRFVGLRPGEKLYEELVGEGEIAVNSPLDKILQIRTVNPLDFDIFREKLSALEVASSHDEPIVVLEHLKEIVPMFATAGTESELEAIPSGVDSFVKQ</sequence>
<dbReference type="RefSeq" id="WP_090751337.1">
    <property type="nucleotide sequence ID" value="NZ_CZQA01000015.1"/>
</dbReference>
<feature type="domain" description="Polysaccharide biosynthesis protein CapD-like" evidence="4">
    <location>
        <begin position="503"/>
        <end position="785"/>
    </location>
</feature>
<dbReference type="AlphaFoldDB" id="A0A0S4LQ59"/>
<dbReference type="PANTHER" id="PTHR43318">
    <property type="entry name" value="UDP-N-ACETYLGLUCOSAMINE 4,6-DEHYDRATASE"/>
    <property type="match status" value="1"/>
</dbReference>
<dbReference type="Pfam" id="PF02397">
    <property type="entry name" value="Bac_transf"/>
    <property type="match status" value="1"/>
</dbReference>
<name>A0A0S4LQ59_9BACT</name>
<dbReference type="CDD" id="cd05237">
    <property type="entry name" value="UDP_invert_4-6DH_SDR_e"/>
    <property type="match status" value="1"/>
</dbReference>
<feature type="domain" description="Bacterial sugar transferase" evidence="3">
    <location>
        <begin position="2"/>
        <end position="193"/>
    </location>
</feature>
<dbReference type="OrthoDB" id="9803111at2"/>
<keyword evidence="2" id="KW-1133">Transmembrane helix</keyword>
<evidence type="ECO:0000313" key="6">
    <source>
        <dbReference type="Proteomes" id="UP000199032"/>
    </source>
</evidence>
<evidence type="ECO:0000256" key="1">
    <source>
        <dbReference type="ARBA" id="ARBA00007430"/>
    </source>
</evidence>
<evidence type="ECO:0000313" key="5">
    <source>
        <dbReference type="EMBL" id="CUS39701.1"/>
    </source>
</evidence>
<feature type="transmembrane region" description="Helical" evidence="2">
    <location>
        <begin position="330"/>
        <end position="348"/>
    </location>
</feature>
<dbReference type="SUPFAM" id="SSF51735">
    <property type="entry name" value="NAD(P)-binding Rossmann-fold domains"/>
    <property type="match status" value="2"/>
</dbReference>
<dbReference type="PANTHER" id="PTHR43318:SF1">
    <property type="entry name" value="POLYSACCHARIDE BIOSYNTHESIS PROTEIN EPSC-RELATED"/>
    <property type="match status" value="1"/>
</dbReference>
<dbReference type="InterPro" id="IPR003869">
    <property type="entry name" value="Polysac_CapD-like"/>
</dbReference>
<evidence type="ECO:0000259" key="4">
    <source>
        <dbReference type="Pfam" id="PF02719"/>
    </source>
</evidence>
<keyword evidence="6" id="KW-1185">Reference proteome</keyword>
<dbReference type="Proteomes" id="UP000199032">
    <property type="component" value="Unassembled WGS sequence"/>
</dbReference>
<feature type="transmembrane region" description="Helical" evidence="2">
    <location>
        <begin position="232"/>
        <end position="251"/>
    </location>
</feature>